<dbReference type="Proteomes" id="UP000647133">
    <property type="component" value="Unassembled WGS sequence"/>
</dbReference>
<keyword evidence="2" id="KW-1185">Reference proteome</keyword>
<accession>A0ABR9ARC8</accession>
<dbReference type="PANTHER" id="PTHR36454">
    <property type="entry name" value="LMO2823 PROTEIN"/>
    <property type="match status" value="1"/>
</dbReference>
<comment type="caution">
    <text evidence="1">The sequence shown here is derived from an EMBL/GenBank/DDBJ whole genome shotgun (WGS) entry which is preliminary data.</text>
</comment>
<dbReference type="InterPro" id="IPR008323">
    <property type="entry name" value="UCP033563"/>
</dbReference>
<organism evidence="1 2">
    <name type="scientific">Echinicola arenosa</name>
    <dbReference type="NCBI Taxonomy" id="2774144"/>
    <lineage>
        <taxon>Bacteria</taxon>
        <taxon>Pseudomonadati</taxon>
        <taxon>Bacteroidota</taxon>
        <taxon>Cytophagia</taxon>
        <taxon>Cytophagales</taxon>
        <taxon>Cyclobacteriaceae</taxon>
        <taxon>Echinicola</taxon>
    </lineage>
</organism>
<protein>
    <submittedName>
        <fullName evidence="1">DUF1015 domain-containing protein</fullName>
    </submittedName>
</protein>
<sequence length="434" mass="50921">MAEILPLKAWRYHPRYTDSLEKLTSPLFDVVSPTQLDLLYSNPINSIHFTLPHKDHTVQKTSSLLKNWKDQGVIIQDQLPGIYVYYQYFRLPGSSKEHCRKGFVIHIRAYDWDERQILRHEDTIAHSVKERVNLLNATEIQSSPTHGLYEDTSFLLEAYMDESIKKPIYDLKDYQGVREVLSVITDTSIIARFISFMKDKKIILADGHHRLQAAIYYKHQCAKVNKNHNGNEGYNYHMMYLTNSRSNNLKILPTHRLVKKLGISRETVLDKSKKYFDIEIIYDTDEIDPMNLQQKWSFILIFRDKAYLISLKENKINEYNSAFPEVVKNLDLSVLHYFFVDKVLGIPFRKQRFDENLLYEKNLLRCQHKVAGQEVDLAIITREILMEEVMAVCHSGHTLPQKSTYFYPKALSGLLFGSINSEEFNYPYSKYFNP</sequence>
<dbReference type="EMBL" id="JACYTQ010000013">
    <property type="protein sequence ID" value="MBD8491336.1"/>
    <property type="molecule type" value="Genomic_DNA"/>
</dbReference>
<name>A0ABR9ARC8_9BACT</name>
<dbReference type="PIRSF" id="PIRSF033563">
    <property type="entry name" value="UCP033563"/>
    <property type="match status" value="1"/>
</dbReference>
<dbReference type="PANTHER" id="PTHR36454:SF1">
    <property type="entry name" value="DUF1015 DOMAIN-CONTAINING PROTEIN"/>
    <property type="match status" value="1"/>
</dbReference>
<dbReference type="Pfam" id="PF06245">
    <property type="entry name" value="DUF1015"/>
    <property type="match status" value="1"/>
</dbReference>
<proteinExistence type="predicted"/>
<gene>
    <name evidence="1" type="ORF">IFO69_21465</name>
</gene>
<evidence type="ECO:0000313" key="2">
    <source>
        <dbReference type="Proteomes" id="UP000647133"/>
    </source>
</evidence>
<dbReference type="RefSeq" id="WP_192012215.1">
    <property type="nucleotide sequence ID" value="NZ_JACYTQ010000013.1"/>
</dbReference>
<evidence type="ECO:0000313" key="1">
    <source>
        <dbReference type="EMBL" id="MBD8491336.1"/>
    </source>
</evidence>
<reference evidence="1 2" key="1">
    <citation type="submission" date="2020-09" db="EMBL/GenBank/DDBJ databases">
        <title>Echinicola sp. CAU 1574 isolated from sand of Sido Beach.</title>
        <authorList>
            <person name="Kim W."/>
        </authorList>
    </citation>
    <scope>NUCLEOTIDE SEQUENCE [LARGE SCALE GENOMIC DNA]</scope>
    <source>
        <strain evidence="1 2">CAU 1574</strain>
    </source>
</reference>